<dbReference type="GO" id="GO:0005975">
    <property type="term" value="P:carbohydrate metabolic process"/>
    <property type="evidence" value="ECO:0007669"/>
    <property type="project" value="InterPro"/>
</dbReference>
<dbReference type="Pfam" id="PF14498">
    <property type="entry name" value="Glyco_hyd_65N_2"/>
    <property type="match status" value="1"/>
</dbReference>
<dbReference type="InterPro" id="IPR013780">
    <property type="entry name" value="Glyco_hydro_b"/>
</dbReference>
<evidence type="ECO:0000259" key="1">
    <source>
        <dbReference type="Pfam" id="PF14498"/>
    </source>
</evidence>
<dbReference type="PIRSF" id="PIRSF007663">
    <property type="entry name" value="UCP007663"/>
    <property type="match status" value="1"/>
</dbReference>
<organism evidence="4 5">
    <name type="scientific">Actinoalloteichus hymeniacidonis</name>
    <dbReference type="NCBI Taxonomy" id="340345"/>
    <lineage>
        <taxon>Bacteria</taxon>
        <taxon>Bacillati</taxon>
        <taxon>Actinomycetota</taxon>
        <taxon>Actinomycetes</taxon>
        <taxon>Pseudonocardiales</taxon>
        <taxon>Pseudonocardiaceae</taxon>
        <taxon>Actinoalloteichus</taxon>
    </lineage>
</organism>
<dbReference type="EMBL" id="CP014859">
    <property type="protein sequence ID" value="AOS63494.1"/>
    <property type="molecule type" value="Genomic_DNA"/>
</dbReference>
<evidence type="ECO:0000313" key="5">
    <source>
        <dbReference type="Proteomes" id="UP000095210"/>
    </source>
</evidence>
<keyword evidence="4" id="KW-0326">Glycosidase</keyword>
<dbReference type="KEGG" id="ahm:TL08_13400"/>
<feature type="domain" description="Glycosyl hydrolase family 95 catalytic" evidence="3">
    <location>
        <begin position="266"/>
        <end position="658"/>
    </location>
</feature>
<evidence type="ECO:0000259" key="2">
    <source>
        <dbReference type="Pfam" id="PF21307"/>
    </source>
</evidence>
<dbReference type="AlphaFoldDB" id="A0AAC9MYI2"/>
<dbReference type="EC" id="3.2.1.51" evidence="4"/>
<reference evidence="5" key="1">
    <citation type="submission" date="2016-03" db="EMBL/GenBank/DDBJ databases">
        <title>Complete genome sequence of the type strain Actinoalloteichus hymeniacidonis DSM 45092.</title>
        <authorList>
            <person name="Schaffert L."/>
            <person name="Albersmeier A."/>
            <person name="Winkler A."/>
            <person name="Kalinowski J."/>
            <person name="Zotchev S."/>
            <person name="Ruckert C."/>
        </authorList>
    </citation>
    <scope>NUCLEOTIDE SEQUENCE [LARGE SCALE GENOMIC DNA]</scope>
    <source>
        <strain evidence="5">HPA177(T) (DSM 45092(T))</strain>
    </source>
</reference>
<protein>
    <submittedName>
        <fullName evidence="4">Glycosyl hydrolase family 65, N-terminal domain</fullName>
        <ecNumber evidence="4">3.2.1.51</ecNumber>
    </submittedName>
</protein>
<dbReference type="SUPFAM" id="SSF48208">
    <property type="entry name" value="Six-hairpin glycosidases"/>
    <property type="match status" value="1"/>
</dbReference>
<dbReference type="InterPro" id="IPR054363">
    <property type="entry name" value="GH95_cat"/>
</dbReference>
<accession>A0AAC9MYI2</accession>
<keyword evidence="5" id="KW-1185">Reference proteome</keyword>
<dbReference type="Pfam" id="PF21307">
    <property type="entry name" value="Glyco_hydro_95_C"/>
    <property type="match status" value="1"/>
</dbReference>
<dbReference type="InterPro" id="IPR008928">
    <property type="entry name" value="6-hairpin_glycosidase_sf"/>
</dbReference>
<dbReference type="Gene3D" id="2.60.40.1180">
    <property type="entry name" value="Golgi alpha-mannosidase II"/>
    <property type="match status" value="1"/>
</dbReference>
<dbReference type="Proteomes" id="UP000095210">
    <property type="component" value="Chromosome"/>
</dbReference>
<dbReference type="PANTHER" id="PTHR31084">
    <property type="entry name" value="ALPHA-L-FUCOSIDASE 2"/>
    <property type="match status" value="1"/>
</dbReference>
<keyword evidence="4" id="KW-0378">Hydrolase</keyword>
<dbReference type="InterPro" id="IPR027414">
    <property type="entry name" value="GH95_N_dom"/>
</dbReference>
<evidence type="ECO:0000259" key="3">
    <source>
        <dbReference type="Pfam" id="PF22124"/>
    </source>
</evidence>
<feature type="domain" description="Alpha fucosidase A-like C-terminal" evidence="2">
    <location>
        <begin position="660"/>
        <end position="756"/>
    </location>
</feature>
<proteinExistence type="predicted"/>
<feature type="domain" description="Glycosyl hydrolase family 95 N-terminal" evidence="1">
    <location>
        <begin position="3"/>
        <end position="241"/>
    </location>
</feature>
<dbReference type="InterPro" id="IPR016518">
    <property type="entry name" value="Alpha-L-fucosidase"/>
</dbReference>
<dbReference type="GO" id="GO:0004560">
    <property type="term" value="F:alpha-L-fucosidase activity"/>
    <property type="evidence" value="ECO:0007669"/>
    <property type="project" value="UniProtKB-EC"/>
</dbReference>
<name>A0AAC9MYI2_9PSEU</name>
<gene>
    <name evidence="4" type="ORF">TL08_13400</name>
</gene>
<sequence length="764" mass="83032">MMLWYDEPAEDWETESLPVGNGSLGATVFGGVPTERLALNHKTLWTGGPGSIQGYDHGDGDTPRPEALRRVRSRIDAVHRISPEEVVDLLGRPRRGFGAYQPLGALLVDLPAPAPITDYRRELALAEATAGVRYRCAGVGYRREYLASHPHEVIAGRVSADRPGAVSGRLRLESPHGGTATIAGDRLTLRGALADNGLRWEVQIRVLVEGGSLTTGPDASFVITEADRLVFLIAAGTDYSDDHPRYRGEDPHIRVTETVNRAMAAGYDAIRAEHLDDHRGLFDRVRLDLGRSDSTKPTDVLLAEYTGGGSAQDRALEVLFFSYGRYLLIASSRHGPLPANLQGMWNASTQPAWSCDYHLNINLQMNYWPALTTNLAETLDPYDRFVTALQAPGSHTARQIHAARGWVVHNETNPYGFTGVHDWATAFWFPEAAAWLSLQLHERYLFTRDEYRLRTVAYPIMRAASEFWLDALHVDPRDGTLVVSPSYSPEHGGFSAGAAMSQQIVAALFAATSAAATLLADDTDLPARLADARDGLDSGIRVGSWGQLQEWKADWDDPADDHRHVSHLFAVYPGPGLAPESPEAAAASVSLRARGAGETGWSKAWRINLWARLCDGDRAHAALIDQLRHSTLPNLWDTHPPFQIDGNLGATSGVAELLVQSHGDVIEVLPALPSAWPTGSVSGLRARGDLTVDIEWTRGVPSRVVLHAGRTGPVRVGVGRFASETAVTDATGKPIASEHLGDVVIIPMRAGESYLITETSATTR</sequence>
<dbReference type="Gene3D" id="2.70.98.50">
    <property type="entry name" value="putative glycoside hydrolase family protein from bacillus halodurans"/>
    <property type="match status" value="1"/>
</dbReference>
<dbReference type="InterPro" id="IPR049053">
    <property type="entry name" value="AFCA-like_C"/>
</dbReference>
<dbReference type="PANTHER" id="PTHR31084:SF0">
    <property type="entry name" value="ALPHA-L-FUCOSIDASE 2"/>
    <property type="match status" value="1"/>
</dbReference>
<evidence type="ECO:0000313" key="4">
    <source>
        <dbReference type="EMBL" id="AOS63494.1"/>
    </source>
</evidence>
<dbReference type="Pfam" id="PF22124">
    <property type="entry name" value="Glyco_hydro_95_cat"/>
    <property type="match status" value="1"/>
</dbReference>